<organism evidence="1 2">
    <name type="scientific">Polaribacter reichenbachii</name>
    <dbReference type="NCBI Taxonomy" id="996801"/>
    <lineage>
        <taxon>Bacteria</taxon>
        <taxon>Pseudomonadati</taxon>
        <taxon>Bacteroidota</taxon>
        <taxon>Flavobacteriia</taxon>
        <taxon>Flavobacteriales</taxon>
        <taxon>Flavobacteriaceae</taxon>
    </lineage>
</organism>
<dbReference type="EMBL" id="LSFL01000015">
    <property type="protein sequence ID" value="OBY66374.1"/>
    <property type="molecule type" value="Genomic_DNA"/>
</dbReference>
<reference evidence="2" key="1">
    <citation type="submission" date="2016-02" db="EMBL/GenBank/DDBJ databases">
        <title>Paenibacillus sp. LPB0068, isolated from Crassostrea gigas.</title>
        <authorList>
            <person name="Shin S.-K."/>
            <person name="Yi H."/>
        </authorList>
    </citation>
    <scope>NUCLEOTIDE SEQUENCE [LARGE SCALE GENOMIC DNA]</scope>
    <source>
        <strain evidence="2">KCTC 23969</strain>
    </source>
</reference>
<evidence type="ECO:0000313" key="1">
    <source>
        <dbReference type="EMBL" id="OBY66374.1"/>
    </source>
</evidence>
<accession>A0A1B8U3C0</accession>
<proteinExistence type="predicted"/>
<comment type="caution">
    <text evidence="1">The sequence shown here is derived from an EMBL/GenBank/DDBJ whole genome shotgun (WGS) entry which is preliminary data.</text>
</comment>
<protein>
    <recommendedName>
        <fullName evidence="3">CDP-glycerol--glycerophosphate glycerophosphotransferase</fullName>
    </recommendedName>
</protein>
<keyword evidence="2" id="KW-1185">Reference proteome</keyword>
<gene>
    <name evidence="1" type="ORF">LPB301_06695</name>
</gene>
<dbReference type="RefSeq" id="WP_068359457.1">
    <property type="nucleotide sequence ID" value="NZ_CP019337.1"/>
</dbReference>
<sequence>MKKKETIIFFFKEYRFSEQYFGNLIDKLKESYVIIILHTSSLEKSKLNLNTKYQNYDISFWSSSRIKKFLLRLDLVQIFITNIRSLLDINMICLCNQISVKIVYIEHGLTLKKISQFKKSNKLHTVKKYIHYFKNFIFNISILPYKLDVVKNSYFAFFKANYKNLRLDKALLYSEKSYEVLNNHFQLANTKVLYSGYPIVETTDGFEKLEEIKSKKQILLIHQPLIHDKFSTLSVIEEIEIYNKINDICSMYKYEFVLKLHPRTSVDLYSKDFRGIIANKENKIEELIAESEMVIGYFSTALLTVLKLQKNLLIFNQENILTDEINVFKTQNNSFDTVKQFESLFLRLNKNEIVLKQIDLDIISGINNSHEDRYIKTLKLLNN</sequence>
<dbReference type="Pfam" id="PF07388">
    <property type="entry name" value="A-2_8-polyST"/>
    <property type="match status" value="1"/>
</dbReference>
<dbReference type="AlphaFoldDB" id="A0A1B8U3C0"/>
<dbReference type="InterPro" id="IPR010866">
    <property type="entry name" value="A-2_8-polyST"/>
</dbReference>
<dbReference type="Proteomes" id="UP000092612">
    <property type="component" value="Unassembled WGS sequence"/>
</dbReference>
<dbReference type="KEGG" id="prn:BW723_09730"/>
<evidence type="ECO:0008006" key="3">
    <source>
        <dbReference type="Google" id="ProtNLM"/>
    </source>
</evidence>
<name>A0A1B8U3C0_9FLAO</name>
<dbReference type="STRING" id="996801.BW723_09730"/>
<evidence type="ECO:0000313" key="2">
    <source>
        <dbReference type="Proteomes" id="UP000092612"/>
    </source>
</evidence>
<dbReference type="OrthoDB" id="10019689at2"/>